<reference evidence="1" key="1">
    <citation type="submission" date="2019-11" db="EMBL/GenBank/DDBJ databases">
        <title>Nori genome reveals adaptations in red seaweeds to the harsh intertidal environment.</title>
        <authorList>
            <person name="Wang D."/>
            <person name="Mao Y."/>
        </authorList>
    </citation>
    <scope>NUCLEOTIDE SEQUENCE</scope>
    <source>
        <tissue evidence="1">Gametophyte</tissue>
    </source>
</reference>
<name>A0ACC3BVN1_PYRYE</name>
<sequence length="603" mass="59226">MGVFSACFRGDRAPRAKAASGTSPRNKKTTAGATTDVSQAIPPAAADAAAAAAASGGGKSAMTTIPVKGAARPGVHYHLVRYGRDGKEKAEPDGTFRSDALARALAAPDCPYTDVFISSHGYNTDEGDVDDSYQRWLGAMADDTADLAAADAARRAQTGKPFAALLPVVVIRSLGLTAEEARATHEGASGEAAVKRELTTLVRTMNEEDAAAVGDSPALKGALSALADAAVHPPVEVAAAAAAVDAGAAAGAAAAVAPALPDGLCKAYTTLATELAAVDKAAAVGGEDDDDDDEPVVTMDPGDAFAEAVRELTAETAAAAAKATPPAAAAAASAAAGATPPPAAAADTGATEPTVVSRGLGTLLATAATTAATAALLRRTAILTLFGRFQHRARVVGRVGVRGLLAKLMAATPAGGAAAPKFHLAGHSLGSHVVSSALVGPRRGAGAAPLPAKVHSVALVQGAVPAGAYGAGKAYGSMLGPNGPVAGPVVATYSTRDGALWFYGRAYGGEPLGRVGATHDKPAPPRRLVLGGVDAVYDLGGAAGTMVNVDASAAVDEIEPGLGGKLVGAHSDVADPPTTHLIWAAALAGAGAAGAPAEGATTR</sequence>
<dbReference type="Proteomes" id="UP000798662">
    <property type="component" value="Chromosome 1"/>
</dbReference>
<keyword evidence="2" id="KW-1185">Reference proteome</keyword>
<gene>
    <name evidence="1" type="ORF">I4F81_004529</name>
</gene>
<organism evidence="1 2">
    <name type="scientific">Pyropia yezoensis</name>
    <name type="common">Susabi-nori</name>
    <name type="synonym">Porphyra yezoensis</name>
    <dbReference type="NCBI Taxonomy" id="2788"/>
    <lineage>
        <taxon>Eukaryota</taxon>
        <taxon>Rhodophyta</taxon>
        <taxon>Bangiophyceae</taxon>
        <taxon>Bangiales</taxon>
        <taxon>Bangiaceae</taxon>
        <taxon>Pyropia</taxon>
    </lineage>
</organism>
<evidence type="ECO:0000313" key="2">
    <source>
        <dbReference type="Proteomes" id="UP000798662"/>
    </source>
</evidence>
<comment type="caution">
    <text evidence="1">The sequence shown here is derived from an EMBL/GenBank/DDBJ whole genome shotgun (WGS) entry which is preliminary data.</text>
</comment>
<proteinExistence type="predicted"/>
<dbReference type="EMBL" id="CM020618">
    <property type="protein sequence ID" value="KAK1861953.1"/>
    <property type="molecule type" value="Genomic_DNA"/>
</dbReference>
<evidence type="ECO:0000313" key="1">
    <source>
        <dbReference type="EMBL" id="KAK1861953.1"/>
    </source>
</evidence>
<protein>
    <submittedName>
        <fullName evidence="1">Uncharacterized protein</fullName>
    </submittedName>
</protein>
<accession>A0ACC3BVN1</accession>